<keyword evidence="1" id="KW-0812">Transmembrane</keyword>
<protein>
    <submittedName>
        <fullName evidence="2">Uncharacterized protein</fullName>
    </submittedName>
</protein>
<evidence type="ECO:0000256" key="1">
    <source>
        <dbReference type="SAM" id="Phobius"/>
    </source>
</evidence>
<reference evidence="2" key="1">
    <citation type="submission" date="2020-05" db="EMBL/GenBank/DDBJ databases">
        <authorList>
            <person name="Chiriac C."/>
            <person name="Salcher M."/>
            <person name="Ghai R."/>
            <person name="Kavagutti S V."/>
        </authorList>
    </citation>
    <scope>NUCLEOTIDE SEQUENCE</scope>
</reference>
<feature type="transmembrane region" description="Helical" evidence="1">
    <location>
        <begin position="12"/>
        <end position="30"/>
    </location>
</feature>
<name>A0A6J5Q7C1_9CAUD</name>
<gene>
    <name evidence="2" type="ORF">UFOVP972_207</name>
</gene>
<keyword evidence="1" id="KW-0472">Membrane</keyword>
<sequence length="65" mass="7660">MMTFLEFTFRSFWTFIGVLILMSAVANLIIKSWTSFWRHRTISKNGYPPAHCDVDGTQPFTREEE</sequence>
<keyword evidence="1" id="KW-1133">Transmembrane helix</keyword>
<organism evidence="2">
    <name type="scientific">uncultured Caudovirales phage</name>
    <dbReference type="NCBI Taxonomy" id="2100421"/>
    <lineage>
        <taxon>Viruses</taxon>
        <taxon>Duplodnaviria</taxon>
        <taxon>Heunggongvirae</taxon>
        <taxon>Uroviricota</taxon>
        <taxon>Caudoviricetes</taxon>
        <taxon>Peduoviridae</taxon>
        <taxon>Maltschvirus</taxon>
        <taxon>Maltschvirus maltsch</taxon>
    </lineage>
</organism>
<accession>A0A6J5Q7C1</accession>
<evidence type="ECO:0000313" key="2">
    <source>
        <dbReference type="EMBL" id="CAB4175474.1"/>
    </source>
</evidence>
<dbReference type="EMBL" id="LR796923">
    <property type="protein sequence ID" value="CAB4175474.1"/>
    <property type="molecule type" value="Genomic_DNA"/>
</dbReference>
<proteinExistence type="predicted"/>